<dbReference type="SUPFAM" id="SSF46767">
    <property type="entry name" value="Methylated DNA-protein cysteine methyltransferase, C-terminal domain"/>
    <property type="match status" value="1"/>
</dbReference>
<evidence type="ECO:0000313" key="13">
    <source>
        <dbReference type="Proteomes" id="UP000199409"/>
    </source>
</evidence>
<dbReference type="PROSITE" id="PS00374">
    <property type="entry name" value="MGMT"/>
    <property type="match status" value="1"/>
</dbReference>
<evidence type="ECO:0000256" key="9">
    <source>
        <dbReference type="ARBA" id="ARBA00023204"/>
    </source>
</evidence>
<dbReference type="OrthoDB" id="9802228at2"/>
<proteinExistence type="inferred from homology"/>
<comment type="catalytic activity">
    <reaction evidence="1">
        <text>a 4-O-methyl-thymidine in DNA + L-cysteinyl-[protein] = a thymidine in DNA + S-methyl-L-cysteinyl-[protein]</text>
        <dbReference type="Rhea" id="RHEA:53428"/>
        <dbReference type="Rhea" id="RHEA-COMP:10131"/>
        <dbReference type="Rhea" id="RHEA-COMP:10132"/>
        <dbReference type="Rhea" id="RHEA-COMP:13555"/>
        <dbReference type="Rhea" id="RHEA-COMP:13556"/>
        <dbReference type="ChEBI" id="CHEBI:29950"/>
        <dbReference type="ChEBI" id="CHEBI:82612"/>
        <dbReference type="ChEBI" id="CHEBI:137386"/>
        <dbReference type="ChEBI" id="CHEBI:137387"/>
        <dbReference type="EC" id="2.1.1.63"/>
    </reaction>
</comment>
<dbReference type="PANTHER" id="PTHR10815">
    <property type="entry name" value="METHYLATED-DNA--PROTEIN-CYSTEINE METHYLTRANSFERASE"/>
    <property type="match status" value="1"/>
</dbReference>
<sequence length="284" mass="31436">MPDDYQRIAQAIHYLKGSAHNQPSLDEVAAQLGLSPYHFQRLFRRFAGVSPKRFLQHLTTEHAKKVLLQSTSVLDATFTVGLSSPSRLHDLLVSVEAVTPGEYQSHGINLQISYAVHPSPFGSCFIAVTERGICRLEFIDETETEAMTQRLRQSWPHALISENSVKTEKIVKTIFTPPHSPTNKSLLLLLQGTNFQLKVWQALLKIPPGAVTSYGALAKMIGKPQASRAIGTAIGNNPIGYLIPCHRVLRSDGGIGGYRWGIERKRIMLGKELCEGHSESNFSI</sequence>
<dbReference type="RefSeq" id="WP_092345386.1">
    <property type="nucleotide sequence ID" value="NZ_FNQN01000002.1"/>
</dbReference>
<dbReference type="Gene3D" id="1.10.10.60">
    <property type="entry name" value="Homeodomain-like"/>
    <property type="match status" value="1"/>
</dbReference>
<dbReference type="STRING" id="37625.SAMN05660420_01040"/>
<dbReference type="GO" id="GO:0043565">
    <property type="term" value="F:sequence-specific DNA binding"/>
    <property type="evidence" value="ECO:0007669"/>
    <property type="project" value="InterPro"/>
</dbReference>
<dbReference type="GO" id="GO:0003908">
    <property type="term" value="F:methylated-DNA-[protein]-cysteine S-methyltransferase activity"/>
    <property type="evidence" value="ECO:0007669"/>
    <property type="project" value="UniProtKB-EC"/>
</dbReference>
<dbReference type="Pfam" id="PF12833">
    <property type="entry name" value="HTH_18"/>
    <property type="match status" value="1"/>
</dbReference>
<keyword evidence="13" id="KW-1185">Reference proteome</keyword>
<dbReference type="GO" id="GO:0003700">
    <property type="term" value="F:DNA-binding transcription factor activity"/>
    <property type="evidence" value="ECO:0007669"/>
    <property type="project" value="InterPro"/>
</dbReference>
<dbReference type="PANTHER" id="PTHR10815:SF13">
    <property type="entry name" value="METHYLATED-DNA--PROTEIN-CYSTEINE METHYLTRANSFERASE"/>
    <property type="match status" value="1"/>
</dbReference>
<dbReference type="InterPro" id="IPR036388">
    <property type="entry name" value="WH-like_DNA-bd_sf"/>
</dbReference>
<dbReference type="FunFam" id="1.10.10.10:FF:000214">
    <property type="entry name" value="Methylated-DNA--protein-cysteine methyltransferase"/>
    <property type="match status" value="1"/>
</dbReference>
<dbReference type="InterPro" id="IPR008332">
    <property type="entry name" value="MethylG_MeTrfase_N"/>
</dbReference>
<keyword evidence="8" id="KW-0804">Transcription</keyword>
<dbReference type="Pfam" id="PF01035">
    <property type="entry name" value="DNA_binding_1"/>
    <property type="match status" value="1"/>
</dbReference>
<keyword evidence="5 12" id="KW-0808">Transferase</keyword>
<dbReference type="Gene3D" id="3.30.160.70">
    <property type="entry name" value="Methylated DNA-protein cysteine methyltransferase domain"/>
    <property type="match status" value="1"/>
</dbReference>
<dbReference type="InterPro" id="IPR036631">
    <property type="entry name" value="MGMT_N_sf"/>
</dbReference>
<dbReference type="PROSITE" id="PS01124">
    <property type="entry name" value="HTH_ARAC_FAMILY_2"/>
    <property type="match status" value="1"/>
</dbReference>
<dbReference type="CDD" id="cd06445">
    <property type="entry name" value="ATase"/>
    <property type="match status" value="1"/>
</dbReference>
<dbReference type="InterPro" id="IPR001497">
    <property type="entry name" value="MethylDNA_cys_MeTrfase_AS"/>
</dbReference>
<dbReference type="Proteomes" id="UP000199409">
    <property type="component" value="Unassembled WGS sequence"/>
</dbReference>
<dbReference type="InterPro" id="IPR014048">
    <property type="entry name" value="MethylDNA_cys_MeTrfase_DNA-bd"/>
</dbReference>
<dbReference type="InterPro" id="IPR036217">
    <property type="entry name" value="MethylDNA_cys_MeTrfase_DNAb"/>
</dbReference>
<comment type="catalytic activity">
    <reaction evidence="10">
        <text>a 6-O-methyl-2'-deoxyguanosine in DNA + L-cysteinyl-[protein] = S-methyl-L-cysteinyl-[protein] + a 2'-deoxyguanosine in DNA</text>
        <dbReference type="Rhea" id="RHEA:24000"/>
        <dbReference type="Rhea" id="RHEA-COMP:10131"/>
        <dbReference type="Rhea" id="RHEA-COMP:10132"/>
        <dbReference type="Rhea" id="RHEA-COMP:11367"/>
        <dbReference type="Rhea" id="RHEA-COMP:11368"/>
        <dbReference type="ChEBI" id="CHEBI:29950"/>
        <dbReference type="ChEBI" id="CHEBI:82612"/>
        <dbReference type="ChEBI" id="CHEBI:85445"/>
        <dbReference type="ChEBI" id="CHEBI:85448"/>
        <dbReference type="EC" id="2.1.1.63"/>
    </reaction>
</comment>
<evidence type="ECO:0000256" key="7">
    <source>
        <dbReference type="ARBA" id="ARBA00023015"/>
    </source>
</evidence>
<dbReference type="AlphaFoldDB" id="A0A1H3XMN8"/>
<evidence type="ECO:0000256" key="4">
    <source>
        <dbReference type="ARBA" id="ARBA00022603"/>
    </source>
</evidence>
<evidence type="ECO:0000256" key="8">
    <source>
        <dbReference type="ARBA" id="ARBA00023163"/>
    </source>
</evidence>
<dbReference type="InterPro" id="IPR009057">
    <property type="entry name" value="Homeodomain-like_sf"/>
</dbReference>
<dbReference type="SMART" id="SM00342">
    <property type="entry name" value="HTH_ARAC"/>
    <property type="match status" value="1"/>
</dbReference>
<keyword evidence="6" id="KW-0227">DNA damage</keyword>
<evidence type="ECO:0000313" key="12">
    <source>
        <dbReference type="EMBL" id="SEA00606.1"/>
    </source>
</evidence>
<gene>
    <name evidence="12" type="ORF">SAMN05660420_01040</name>
</gene>
<organism evidence="12 13">
    <name type="scientific">Desulfuromusa kysingii</name>
    <dbReference type="NCBI Taxonomy" id="37625"/>
    <lineage>
        <taxon>Bacteria</taxon>
        <taxon>Pseudomonadati</taxon>
        <taxon>Thermodesulfobacteriota</taxon>
        <taxon>Desulfuromonadia</taxon>
        <taxon>Desulfuromonadales</taxon>
        <taxon>Geopsychrobacteraceae</taxon>
        <taxon>Desulfuromusa</taxon>
    </lineage>
</organism>
<dbReference type="GO" id="GO:0032259">
    <property type="term" value="P:methylation"/>
    <property type="evidence" value="ECO:0007669"/>
    <property type="project" value="UniProtKB-KW"/>
</dbReference>
<keyword evidence="4 12" id="KW-0489">Methyltransferase</keyword>
<dbReference type="Pfam" id="PF02870">
    <property type="entry name" value="Methyltransf_1N"/>
    <property type="match status" value="1"/>
</dbReference>
<accession>A0A1H3XMN8</accession>
<evidence type="ECO:0000256" key="2">
    <source>
        <dbReference type="ARBA" id="ARBA00008711"/>
    </source>
</evidence>
<evidence type="ECO:0000256" key="3">
    <source>
        <dbReference type="ARBA" id="ARBA00011918"/>
    </source>
</evidence>
<evidence type="ECO:0000256" key="5">
    <source>
        <dbReference type="ARBA" id="ARBA00022679"/>
    </source>
</evidence>
<protein>
    <recommendedName>
        <fullName evidence="3">methylated-DNA--[protein]-cysteine S-methyltransferase</fullName>
        <ecNumber evidence="3">2.1.1.63</ecNumber>
    </recommendedName>
</protein>
<dbReference type="EMBL" id="FNQN01000002">
    <property type="protein sequence ID" value="SEA00606.1"/>
    <property type="molecule type" value="Genomic_DNA"/>
</dbReference>
<feature type="domain" description="HTH araC/xylS-type" evidence="11">
    <location>
        <begin position="9"/>
        <end position="106"/>
    </location>
</feature>
<keyword evidence="9" id="KW-0234">DNA repair</keyword>
<dbReference type="GO" id="GO:0006281">
    <property type="term" value="P:DNA repair"/>
    <property type="evidence" value="ECO:0007669"/>
    <property type="project" value="UniProtKB-KW"/>
</dbReference>
<dbReference type="Gene3D" id="1.10.10.10">
    <property type="entry name" value="Winged helix-like DNA-binding domain superfamily/Winged helix DNA-binding domain"/>
    <property type="match status" value="1"/>
</dbReference>
<evidence type="ECO:0000259" key="11">
    <source>
        <dbReference type="PROSITE" id="PS01124"/>
    </source>
</evidence>
<dbReference type="EC" id="2.1.1.63" evidence="3"/>
<name>A0A1H3XMN8_9BACT</name>
<evidence type="ECO:0000256" key="1">
    <source>
        <dbReference type="ARBA" id="ARBA00001286"/>
    </source>
</evidence>
<dbReference type="SUPFAM" id="SSF53155">
    <property type="entry name" value="Methylated DNA-protein cysteine methyltransferase domain"/>
    <property type="match status" value="1"/>
</dbReference>
<evidence type="ECO:0000256" key="10">
    <source>
        <dbReference type="ARBA" id="ARBA00049348"/>
    </source>
</evidence>
<reference evidence="12 13" key="1">
    <citation type="submission" date="2016-10" db="EMBL/GenBank/DDBJ databases">
        <authorList>
            <person name="de Groot N.N."/>
        </authorList>
    </citation>
    <scope>NUCLEOTIDE SEQUENCE [LARGE SCALE GENOMIC DNA]</scope>
    <source>
        <strain evidence="12 13">DSM 7343</strain>
    </source>
</reference>
<comment type="similarity">
    <text evidence="2">Belongs to the MGMT family.</text>
</comment>
<keyword evidence="7" id="KW-0805">Transcription regulation</keyword>
<dbReference type="InterPro" id="IPR018060">
    <property type="entry name" value="HTH_AraC"/>
</dbReference>
<dbReference type="SUPFAM" id="SSF46689">
    <property type="entry name" value="Homeodomain-like"/>
    <property type="match status" value="1"/>
</dbReference>
<evidence type="ECO:0000256" key="6">
    <source>
        <dbReference type="ARBA" id="ARBA00022763"/>
    </source>
</evidence>
<dbReference type="NCBIfam" id="TIGR00589">
    <property type="entry name" value="ogt"/>
    <property type="match status" value="1"/>
</dbReference>